<name>A0ABT7EIJ0_9GAMM</name>
<dbReference type="RefSeq" id="WP_284136776.1">
    <property type="nucleotide sequence ID" value="NZ_JASJUT010000002.1"/>
</dbReference>
<sequence>MRYLLLITCLFLAACKTTHNPIPENYTGPVSKVDDSFQIKGRSSADMFYISKVDGKSVYNAANSTFSATSGQGSNLRARGYTHQVTTLSQKLHLVGQTVFAAPINQLFNSGSSFEVRGDISFIPEENTHYIVGGELNESRSAVWIEDLFGKIVSPVIYIEEQGSEPKQLSAAEYYSLTNKTYALNSDLAEQFAQIKGGESVGRVTAKLGEPSSKNYMKANLFSARQAYYEYSYKGLGVVRFTAYGQEAGYVIHVKPQISISKSTNLNELLSTQGGTLQHIAKKYYQMDELTVEQLDQIANTIWQNRHSSNALTLDGVAWLIKTLAKQGNNRYYSLIEVLCDTEQYKRKITRHARKSLTLLTPSNTNQFKYSAL</sequence>
<evidence type="ECO:0008006" key="3">
    <source>
        <dbReference type="Google" id="ProtNLM"/>
    </source>
</evidence>
<gene>
    <name evidence="1" type="ORF">QNM18_07445</name>
</gene>
<dbReference type="PROSITE" id="PS51257">
    <property type="entry name" value="PROKAR_LIPOPROTEIN"/>
    <property type="match status" value="1"/>
</dbReference>
<evidence type="ECO:0000313" key="2">
    <source>
        <dbReference type="Proteomes" id="UP001231915"/>
    </source>
</evidence>
<proteinExistence type="predicted"/>
<reference evidence="1 2" key="1">
    <citation type="submission" date="2023-05" db="EMBL/GenBank/DDBJ databases">
        <title>Pseudoalteromonas ardens sp. nov., Pseudoalteromonas obscura sp. nov., and Pseudoalteromonas umbrosa sp. nov., isolated from the coral Montipora capitata.</title>
        <authorList>
            <person name="Thomas E.M."/>
            <person name="Smith E.M."/>
            <person name="Papke E."/>
            <person name="Shlafstein M.D."/>
            <person name="Oline D.K."/>
            <person name="Videau P."/>
            <person name="Saw J.H."/>
            <person name="Strangman W.K."/>
            <person name="Ushijima B."/>
        </authorList>
    </citation>
    <scope>NUCLEOTIDE SEQUENCE [LARGE SCALE GENOMIC DNA]</scope>
    <source>
        <strain evidence="1 2">P94</strain>
    </source>
</reference>
<evidence type="ECO:0000313" key="1">
    <source>
        <dbReference type="EMBL" id="MDK2594871.1"/>
    </source>
</evidence>
<dbReference type="Proteomes" id="UP001231915">
    <property type="component" value="Unassembled WGS sequence"/>
</dbReference>
<protein>
    <recommendedName>
        <fullName evidence="3">Lipoprotein</fullName>
    </recommendedName>
</protein>
<comment type="caution">
    <text evidence="1">The sequence shown here is derived from an EMBL/GenBank/DDBJ whole genome shotgun (WGS) entry which is preliminary data.</text>
</comment>
<organism evidence="1 2">
    <name type="scientific">Pseudoalteromonas obscura</name>
    <dbReference type="NCBI Taxonomy" id="3048491"/>
    <lineage>
        <taxon>Bacteria</taxon>
        <taxon>Pseudomonadati</taxon>
        <taxon>Pseudomonadota</taxon>
        <taxon>Gammaproteobacteria</taxon>
        <taxon>Alteromonadales</taxon>
        <taxon>Pseudoalteromonadaceae</taxon>
        <taxon>Pseudoalteromonas</taxon>
    </lineage>
</organism>
<dbReference type="EMBL" id="JASJUT010000002">
    <property type="protein sequence ID" value="MDK2594871.1"/>
    <property type="molecule type" value="Genomic_DNA"/>
</dbReference>
<accession>A0ABT7EIJ0</accession>
<keyword evidence="2" id="KW-1185">Reference proteome</keyword>